<organism evidence="2 3">
    <name type="scientific">Pinctada imbricata</name>
    <name type="common">Atlantic pearl-oyster</name>
    <name type="synonym">Pinctada martensii</name>
    <dbReference type="NCBI Taxonomy" id="66713"/>
    <lineage>
        <taxon>Eukaryota</taxon>
        <taxon>Metazoa</taxon>
        <taxon>Spiralia</taxon>
        <taxon>Lophotrochozoa</taxon>
        <taxon>Mollusca</taxon>
        <taxon>Bivalvia</taxon>
        <taxon>Autobranchia</taxon>
        <taxon>Pteriomorphia</taxon>
        <taxon>Pterioida</taxon>
        <taxon>Pterioidea</taxon>
        <taxon>Pteriidae</taxon>
        <taxon>Pinctada</taxon>
    </lineage>
</organism>
<evidence type="ECO:0000313" key="2">
    <source>
        <dbReference type="EMBL" id="KAK3106007.1"/>
    </source>
</evidence>
<keyword evidence="3" id="KW-1185">Reference proteome</keyword>
<comment type="caution">
    <text evidence="2">The sequence shown here is derived from an EMBL/GenBank/DDBJ whole genome shotgun (WGS) entry which is preliminary data.</text>
</comment>
<evidence type="ECO:0000313" key="3">
    <source>
        <dbReference type="Proteomes" id="UP001186944"/>
    </source>
</evidence>
<sequence>MNNRCNSCGPARSAGGEAEPCQRLESGLIAGQKMRKLPSSVRKNRIYDFVHIFSVTSMFGAFCVSTGLLILTMTDLMTVDKTKYLEDQRIIEEARIAQLQMEEEAARLKSKQPA</sequence>
<dbReference type="Proteomes" id="UP001186944">
    <property type="component" value="Unassembled WGS sequence"/>
</dbReference>
<keyword evidence="1" id="KW-0472">Membrane</keyword>
<gene>
    <name evidence="2" type="ORF">FSP39_010771</name>
</gene>
<evidence type="ECO:0000256" key="1">
    <source>
        <dbReference type="SAM" id="Phobius"/>
    </source>
</evidence>
<name>A0AA88YQ90_PINIB</name>
<dbReference type="AlphaFoldDB" id="A0AA88YQ90"/>
<protein>
    <submittedName>
        <fullName evidence="2">Uncharacterized protein</fullName>
    </submittedName>
</protein>
<reference evidence="2" key="1">
    <citation type="submission" date="2019-08" db="EMBL/GenBank/DDBJ databases">
        <title>The improved chromosome-level genome for the pearl oyster Pinctada fucata martensii using PacBio sequencing and Hi-C.</title>
        <authorList>
            <person name="Zheng Z."/>
        </authorList>
    </citation>
    <scope>NUCLEOTIDE SEQUENCE</scope>
    <source>
        <strain evidence="2">ZZ-2019</strain>
        <tissue evidence="2">Adductor muscle</tissue>
    </source>
</reference>
<accession>A0AA88YQ90</accession>
<dbReference type="EMBL" id="VSWD01000003">
    <property type="protein sequence ID" value="KAK3106007.1"/>
    <property type="molecule type" value="Genomic_DNA"/>
</dbReference>
<feature type="transmembrane region" description="Helical" evidence="1">
    <location>
        <begin position="49"/>
        <end position="71"/>
    </location>
</feature>
<keyword evidence="1" id="KW-0812">Transmembrane</keyword>
<keyword evidence="1" id="KW-1133">Transmembrane helix</keyword>
<proteinExistence type="predicted"/>